<name>A0A699SUS3_TANCI</name>
<proteinExistence type="predicted"/>
<dbReference type="GO" id="GO:0015074">
    <property type="term" value="P:DNA integration"/>
    <property type="evidence" value="ECO:0007669"/>
    <property type="project" value="InterPro"/>
</dbReference>
<dbReference type="Gene3D" id="3.30.420.10">
    <property type="entry name" value="Ribonuclease H-like superfamily/Ribonuclease H"/>
    <property type="match status" value="1"/>
</dbReference>
<dbReference type="InterPro" id="IPR039537">
    <property type="entry name" value="Retrotran_Ty1/copia-like"/>
</dbReference>
<dbReference type="AlphaFoldDB" id="A0A699SUS3"/>
<reference evidence="3" key="1">
    <citation type="journal article" date="2019" name="Sci. Rep.">
        <title>Draft genome of Tanacetum cinerariifolium, the natural source of mosquito coil.</title>
        <authorList>
            <person name="Yamashiro T."/>
            <person name="Shiraishi A."/>
            <person name="Satake H."/>
            <person name="Nakayama K."/>
        </authorList>
    </citation>
    <scope>NUCLEOTIDE SEQUENCE</scope>
</reference>
<gene>
    <name evidence="3" type="ORF">Tci_872688</name>
</gene>
<dbReference type="PROSITE" id="PS50994">
    <property type="entry name" value="INTEGRASE"/>
    <property type="match status" value="1"/>
</dbReference>
<evidence type="ECO:0000256" key="1">
    <source>
        <dbReference type="SAM" id="MobiDB-lite"/>
    </source>
</evidence>
<dbReference type="GO" id="GO:0003676">
    <property type="term" value="F:nucleic acid binding"/>
    <property type="evidence" value="ECO:0007669"/>
    <property type="project" value="InterPro"/>
</dbReference>
<dbReference type="InterPro" id="IPR001584">
    <property type="entry name" value="Integrase_cat-core"/>
</dbReference>
<feature type="domain" description="Integrase catalytic" evidence="2">
    <location>
        <begin position="1"/>
        <end position="106"/>
    </location>
</feature>
<dbReference type="PANTHER" id="PTHR42648:SF32">
    <property type="entry name" value="RIBONUCLEASE H-LIKE DOMAIN, GAG-PRE-INTEGRASE DOMAIN PROTEIN-RELATED"/>
    <property type="match status" value="1"/>
</dbReference>
<protein>
    <submittedName>
        <fullName evidence="3">Putative ribonuclease H-like domain-containing protein</fullName>
    </submittedName>
</protein>
<sequence>MNHKVKTIRCDNGTKFKNRIMNEFYEMKGIRRDFSVAMTPQQNSVAERKNRTLIEAARTMLADSNLSTTFWAEAVNTACPKSSDDEVADDAKKSTEVPRKENGVKDPTKEGDKNDKEKDLKDQEEAPRK</sequence>
<feature type="compositionally biased region" description="Basic and acidic residues" evidence="1">
    <location>
        <begin position="89"/>
        <end position="129"/>
    </location>
</feature>
<dbReference type="InterPro" id="IPR036397">
    <property type="entry name" value="RNaseH_sf"/>
</dbReference>
<organism evidence="3">
    <name type="scientific">Tanacetum cinerariifolium</name>
    <name type="common">Dalmatian daisy</name>
    <name type="synonym">Chrysanthemum cinerariifolium</name>
    <dbReference type="NCBI Taxonomy" id="118510"/>
    <lineage>
        <taxon>Eukaryota</taxon>
        <taxon>Viridiplantae</taxon>
        <taxon>Streptophyta</taxon>
        <taxon>Embryophyta</taxon>
        <taxon>Tracheophyta</taxon>
        <taxon>Spermatophyta</taxon>
        <taxon>Magnoliopsida</taxon>
        <taxon>eudicotyledons</taxon>
        <taxon>Gunneridae</taxon>
        <taxon>Pentapetalae</taxon>
        <taxon>asterids</taxon>
        <taxon>campanulids</taxon>
        <taxon>Asterales</taxon>
        <taxon>Asteraceae</taxon>
        <taxon>Asteroideae</taxon>
        <taxon>Anthemideae</taxon>
        <taxon>Anthemidinae</taxon>
        <taxon>Tanacetum</taxon>
    </lineage>
</organism>
<dbReference type="PANTHER" id="PTHR42648">
    <property type="entry name" value="TRANSPOSASE, PUTATIVE-RELATED"/>
    <property type="match status" value="1"/>
</dbReference>
<evidence type="ECO:0000259" key="2">
    <source>
        <dbReference type="PROSITE" id="PS50994"/>
    </source>
</evidence>
<evidence type="ECO:0000313" key="3">
    <source>
        <dbReference type="EMBL" id="GFD00719.1"/>
    </source>
</evidence>
<dbReference type="EMBL" id="BKCJ011186641">
    <property type="protein sequence ID" value="GFD00719.1"/>
    <property type="molecule type" value="Genomic_DNA"/>
</dbReference>
<feature type="region of interest" description="Disordered" evidence="1">
    <location>
        <begin position="78"/>
        <end position="129"/>
    </location>
</feature>
<accession>A0A699SUS3</accession>
<dbReference type="InterPro" id="IPR012337">
    <property type="entry name" value="RNaseH-like_sf"/>
</dbReference>
<dbReference type="SUPFAM" id="SSF53098">
    <property type="entry name" value="Ribonuclease H-like"/>
    <property type="match status" value="1"/>
</dbReference>
<comment type="caution">
    <text evidence="3">The sequence shown here is derived from an EMBL/GenBank/DDBJ whole genome shotgun (WGS) entry which is preliminary data.</text>
</comment>